<dbReference type="InterPro" id="IPR050867">
    <property type="entry name" value="NiFe/NiFeSe_hydrgnase_LSU"/>
</dbReference>
<dbReference type="GO" id="GO:0016151">
    <property type="term" value="F:nickel cation binding"/>
    <property type="evidence" value="ECO:0007669"/>
    <property type="project" value="InterPro"/>
</dbReference>
<protein>
    <submittedName>
        <fullName evidence="2">Hydrogenase</fullName>
    </submittedName>
</protein>
<reference evidence="2 3" key="1">
    <citation type="submission" date="2017-03" db="EMBL/GenBank/DDBJ databases">
        <title>Sulfur activation and transportation mechanism of thermophilic Archaea Acidianus manzaensis YN-25.</title>
        <authorList>
            <person name="Ma Y."/>
            <person name="Yang Y."/>
            <person name="Xia J."/>
        </authorList>
    </citation>
    <scope>NUCLEOTIDE SEQUENCE [LARGE SCALE GENOMIC DNA]</scope>
    <source>
        <strain evidence="2 3">YN-25</strain>
    </source>
</reference>
<dbReference type="KEGG" id="aman:B6F84_04435"/>
<keyword evidence="1" id="KW-0479">Metal-binding</keyword>
<evidence type="ECO:0000313" key="2">
    <source>
        <dbReference type="EMBL" id="ARM75350.1"/>
    </source>
</evidence>
<sequence>MLNPLDLEVIDLEVYVEGGKVINAKSSGNKLRNYEKMFLNKDARSLYNIIPRVLATCAQSHVYAYANAVSSTNLEASKYMVMLEIIESHLRHPYVYWFPYLGGVEYQFPSGQKFARISKLSREIKGLMEKIGGKWPSIDYLSNKKISIRKDEILSIISGFEKEVIGMDLDSFLNLTEISELKGDLKLLKDVPLRRAGIDNYLVIGFPFLGNFNLEYLSDFGTYVLYNGTYVEVGPLAQALTFDKMVKNLHNKYGPSPLLRELSRIRVIAYLLKMFSDLDYYSDEFKVNKGTGIGIVESIRGSLIHKVSIDEDYKVSNYSIIQPTTFNASPGGALEKAVEGIPIDPKNPWELSLAVSSLDSCFVTEVKVYEKDKMILKKRIGGFC</sequence>
<dbReference type="OrthoDB" id="42371at2157"/>
<dbReference type="Gene3D" id="1.10.645.10">
    <property type="entry name" value="Cytochrome-c3 Hydrogenase, chain B"/>
    <property type="match status" value="2"/>
</dbReference>
<dbReference type="PANTHER" id="PTHR42958">
    <property type="entry name" value="HYDROGENASE-2 LARGE CHAIN"/>
    <property type="match status" value="1"/>
</dbReference>
<dbReference type="InterPro" id="IPR029014">
    <property type="entry name" value="NiFe-Hase_large"/>
</dbReference>
<dbReference type="RefSeq" id="WP_148691116.1">
    <property type="nucleotide sequence ID" value="NZ_CP020477.1"/>
</dbReference>
<name>A0A1W6JYR1_9CREN</name>
<proteinExistence type="predicted"/>
<keyword evidence="1" id="KW-0460">Magnesium</keyword>
<dbReference type="AlphaFoldDB" id="A0A1W6JYR1"/>
<dbReference type="EMBL" id="CP020477">
    <property type="protein sequence ID" value="ARM75350.1"/>
    <property type="molecule type" value="Genomic_DNA"/>
</dbReference>
<dbReference type="Pfam" id="PF00374">
    <property type="entry name" value="NiFeSe_Hases"/>
    <property type="match status" value="1"/>
</dbReference>
<dbReference type="STRING" id="282676.B6F84_04435"/>
<dbReference type="GeneID" id="41590141"/>
<dbReference type="InterPro" id="IPR001501">
    <property type="entry name" value="Ni-dep_hyd_lsu"/>
</dbReference>
<feature type="binding site" evidence="1">
    <location>
        <position position="361"/>
    </location>
    <ligand>
        <name>Ni(2+)</name>
        <dbReference type="ChEBI" id="CHEBI:49786"/>
    </ligand>
</feature>
<dbReference type="SUPFAM" id="SSF56762">
    <property type="entry name" value="HydB/Nqo4-like"/>
    <property type="match status" value="1"/>
</dbReference>
<dbReference type="PANTHER" id="PTHR42958:SF4">
    <property type="entry name" value="HYDROGENASE EXPRESSION_FORMATION PROTEIN HUPK"/>
    <property type="match status" value="1"/>
</dbReference>
<organism evidence="2 3">
    <name type="scientific">Acidianus manzaensis</name>
    <dbReference type="NCBI Taxonomy" id="282676"/>
    <lineage>
        <taxon>Archaea</taxon>
        <taxon>Thermoproteota</taxon>
        <taxon>Thermoprotei</taxon>
        <taxon>Sulfolobales</taxon>
        <taxon>Sulfolobaceae</taxon>
        <taxon>Acidianus</taxon>
    </lineage>
</organism>
<feature type="binding site" evidence="1">
    <location>
        <position position="320"/>
    </location>
    <ligand>
        <name>Mg(2+)</name>
        <dbReference type="ChEBI" id="CHEBI:18420"/>
    </ligand>
</feature>
<comment type="cofactor">
    <cofactor evidence="1">
        <name>Ni(2+)</name>
        <dbReference type="ChEBI" id="CHEBI:49786"/>
    </cofactor>
</comment>
<accession>A0A1W6JYR1</accession>
<gene>
    <name evidence="2" type="ORF">B6F84_04435</name>
</gene>
<dbReference type="Proteomes" id="UP000193404">
    <property type="component" value="Chromosome"/>
</dbReference>
<keyword evidence="1" id="KW-0533">Nickel</keyword>
<evidence type="ECO:0000313" key="3">
    <source>
        <dbReference type="Proteomes" id="UP000193404"/>
    </source>
</evidence>
<keyword evidence="3" id="KW-1185">Reference proteome</keyword>
<evidence type="ECO:0000256" key="1">
    <source>
        <dbReference type="PIRSR" id="PIRSR601501-1"/>
    </source>
</evidence>